<evidence type="ECO:0000259" key="5">
    <source>
        <dbReference type="PROSITE" id="PS51063"/>
    </source>
</evidence>
<dbReference type="PROSITE" id="PS50042">
    <property type="entry name" value="CNMP_BINDING_3"/>
    <property type="match status" value="1"/>
</dbReference>
<dbReference type="EMBL" id="JAJAQI010000063">
    <property type="protein sequence ID" value="MCB4825070.1"/>
    <property type="molecule type" value="Genomic_DNA"/>
</dbReference>
<dbReference type="PROSITE" id="PS51063">
    <property type="entry name" value="HTH_CRP_2"/>
    <property type="match status" value="1"/>
</dbReference>
<dbReference type="Gene3D" id="2.60.120.10">
    <property type="entry name" value="Jelly Rolls"/>
    <property type="match status" value="1"/>
</dbReference>
<dbReference type="GO" id="GO:0005829">
    <property type="term" value="C:cytosol"/>
    <property type="evidence" value="ECO:0007669"/>
    <property type="project" value="TreeGrafter"/>
</dbReference>
<evidence type="ECO:0000313" key="6">
    <source>
        <dbReference type="EMBL" id="MCB4825070.1"/>
    </source>
</evidence>
<protein>
    <submittedName>
        <fullName evidence="6">Crp/Fnr family transcriptional regulator</fullName>
    </submittedName>
</protein>
<dbReference type="InterPro" id="IPR050397">
    <property type="entry name" value="Env_Response_Regulators"/>
</dbReference>
<dbReference type="InterPro" id="IPR036390">
    <property type="entry name" value="WH_DNA-bd_sf"/>
</dbReference>
<dbReference type="Gene3D" id="1.10.10.10">
    <property type="entry name" value="Winged helix-like DNA-binding domain superfamily/Winged helix DNA-binding domain"/>
    <property type="match status" value="1"/>
</dbReference>
<dbReference type="SMART" id="SM00419">
    <property type="entry name" value="HTH_CRP"/>
    <property type="match status" value="1"/>
</dbReference>
<dbReference type="Proteomes" id="UP001139311">
    <property type="component" value="Unassembled WGS sequence"/>
</dbReference>
<feature type="domain" description="Cyclic nucleotide-binding" evidence="4">
    <location>
        <begin position="24"/>
        <end position="128"/>
    </location>
</feature>
<dbReference type="SMART" id="SM00100">
    <property type="entry name" value="cNMP"/>
    <property type="match status" value="1"/>
</dbReference>
<dbReference type="Pfam" id="PF00027">
    <property type="entry name" value="cNMP_binding"/>
    <property type="match status" value="1"/>
</dbReference>
<dbReference type="GO" id="GO:0003700">
    <property type="term" value="F:DNA-binding transcription factor activity"/>
    <property type="evidence" value="ECO:0007669"/>
    <property type="project" value="TreeGrafter"/>
</dbReference>
<feature type="domain" description="HTH crp-type" evidence="5">
    <location>
        <begin position="159"/>
        <end position="233"/>
    </location>
</feature>
<dbReference type="Pfam" id="PF13545">
    <property type="entry name" value="HTH_Crp_2"/>
    <property type="match status" value="1"/>
</dbReference>
<dbReference type="SUPFAM" id="SSF46785">
    <property type="entry name" value="Winged helix' DNA-binding domain"/>
    <property type="match status" value="1"/>
</dbReference>
<proteinExistence type="predicted"/>
<sequence length="241" mass="26105">MTDPPRVPAATLRLDPASLQEVPFFSGVDRQALAGLLRLGHTQRLPKEGILFERGAEASSLHLLLQGRLKVVQAAPEGRQVILRFVGPHELAGVYALPGAGQRYPATVSAVVDSVLLSWDRIALGLMLERHPQLALNAMGTLGHRAQEAHDRLREASADRVERRLALTLLRLVRQAGTQEQDGAVCIGFPLTRQDLAEMAGTTLHTASRILSGWEHAGILSGGRMRVTVRDPQALARIAQG</sequence>
<keyword evidence="1" id="KW-0805">Transcription regulation</keyword>
<evidence type="ECO:0000256" key="1">
    <source>
        <dbReference type="ARBA" id="ARBA00023015"/>
    </source>
</evidence>
<keyword evidence="3" id="KW-0804">Transcription</keyword>
<comment type="caution">
    <text evidence="6">The sequence shown here is derived from an EMBL/GenBank/DDBJ whole genome shotgun (WGS) entry which is preliminary data.</text>
</comment>
<evidence type="ECO:0000256" key="2">
    <source>
        <dbReference type="ARBA" id="ARBA00023125"/>
    </source>
</evidence>
<dbReference type="GO" id="GO:0003677">
    <property type="term" value="F:DNA binding"/>
    <property type="evidence" value="ECO:0007669"/>
    <property type="project" value="UniProtKB-KW"/>
</dbReference>
<evidence type="ECO:0000313" key="7">
    <source>
        <dbReference type="Proteomes" id="UP001139311"/>
    </source>
</evidence>
<name>A0A9X1LDB1_9PROT</name>
<dbReference type="AlphaFoldDB" id="A0A9X1LDB1"/>
<evidence type="ECO:0000259" key="4">
    <source>
        <dbReference type="PROSITE" id="PS50042"/>
    </source>
</evidence>
<reference evidence="6" key="1">
    <citation type="submission" date="2021-10" db="EMBL/GenBank/DDBJ databases">
        <title>Roseicella aerolatum sp. nov., isolated from aerosols of e-waste dismantling site.</title>
        <authorList>
            <person name="Qin T."/>
        </authorList>
    </citation>
    <scope>NUCLEOTIDE SEQUENCE</scope>
    <source>
        <strain evidence="6">GB24</strain>
    </source>
</reference>
<evidence type="ECO:0000256" key="3">
    <source>
        <dbReference type="ARBA" id="ARBA00023163"/>
    </source>
</evidence>
<accession>A0A9X1LDB1</accession>
<gene>
    <name evidence="6" type="ORF">LHA35_25415</name>
</gene>
<dbReference type="CDD" id="cd00038">
    <property type="entry name" value="CAP_ED"/>
    <property type="match status" value="1"/>
</dbReference>
<keyword evidence="2" id="KW-0238">DNA-binding</keyword>
<keyword evidence="7" id="KW-1185">Reference proteome</keyword>
<dbReference type="PANTHER" id="PTHR24567">
    <property type="entry name" value="CRP FAMILY TRANSCRIPTIONAL REGULATORY PROTEIN"/>
    <property type="match status" value="1"/>
</dbReference>
<dbReference type="InterPro" id="IPR014710">
    <property type="entry name" value="RmlC-like_jellyroll"/>
</dbReference>
<dbReference type="PANTHER" id="PTHR24567:SF28">
    <property type="entry name" value="LISTERIOLYSIN REGULATORY PROTEIN"/>
    <property type="match status" value="1"/>
</dbReference>
<dbReference type="RefSeq" id="WP_226613733.1">
    <property type="nucleotide sequence ID" value="NZ_JAJAQI010000063.1"/>
</dbReference>
<dbReference type="InterPro" id="IPR000595">
    <property type="entry name" value="cNMP-bd_dom"/>
</dbReference>
<dbReference type="InterPro" id="IPR036388">
    <property type="entry name" value="WH-like_DNA-bd_sf"/>
</dbReference>
<dbReference type="InterPro" id="IPR018490">
    <property type="entry name" value="cNMP-bd_dom_sf"/>
</dbReference>
<organism evidence="6 7">
    <name type="scientific">Roseicella aerolata</name>
    <dbReference type="NCBI Taxonomy" id="2883479"/>
    <lineage>
        <taxon>Bacteria</taxon>
        <taxon>Pseudomonadati</taxon>
        <taxon>Pseudomonadota</taxon>
        <taxon>Alphaproteobacteria</taxon>
        <taxon>Acetobacterales</taxon>
        <taxon>Roseomonadaceae</taxon>
        <taxon>Roseicella</taxon>
    </lineage>
</organism>
<dbReference type="InterPro" id="IPR012318">
    <property type="entry name" value="HTH_CRP"/>
</dbReference>
<dbReference type="SUPFAM" id="SSF51206">
    <property type="entry name" value="cAMP-binding domain-like"/>
    <property type="match status" value="1"/>
</dbReference>